<comment type="similarity">
    <text evidence="1">Belongs to the methyltransferase superfamily.</text>
</comment>
<evidence type="ECO:0000313" key="7">
    <source>
        <dbReference type="Proteomes" id="UP000604046"/>
    </source>
</evidence>
<evidence type="ECO:0000256" key="2">
    <source>
        <dbReference type="ARBA" id="ARBA00022603"/>
    </source>
</evidence>
<dbReference type="InterPro" id="IPR013216">
    <property type="entry name" value="Methyltransf_11"/>
</dbReference>
<dbReference type="OrthoDB" id="540004at2759"/>
<dbReference type="EMBL" id="CAJNDS010001657">
    <property type="protein sequence ID" value="CAE7270848.1"/>
    <property type="molecule type" value="Genomic_DNA"/>
</dbReference>
<accession>A0A812MZT3</accession>
<gene>
    <name evidence="6" type="primary">eef1aknmt</name>
    <name evidence="6" type="ORF">SNAT2548_LOCUS14373</name>
</gene>
<keyword evidence="3" id="KW-0808">Transferase</keyword>
<evidence type="ECO:0000256" key="4">
    <source>
        <dbReference type="SAM" id="MobiDB-lite"/>
    </source>
</evidence>
<name>A0A812MZT3_9DINO</name>
<feature type="region of interest" description="Disordered" evidence="4">
    <location>
        <begin position="316"/>
        <end position="359"/>
    </location>
</feature>
<evidence type="ECO:0000313" key="6">
    <source>
        <dbReference type="EMBL" id="CAE7270848.1"/>
    </source>
</evidence>
<dbReference type="Pfam" id="PF08241">
    <property type="entry name" value="Methyltransf_11"/>
    <property type="match status" value="1"/>
</dbReference>
<feature type="domain" description="Methyltransferase type 11" evidence="5">
    <location>
        <begin position="56"/>
        <end position="152"/>
    </location>
</feature>
<organism evidence="6 7">
    <name type="scientific">Symbiodinium natans</name>
    <dbReference type="NCBI Taxonomy" id="878477"/>
    <lineage>
        <taxon>Eukaryota</taxon>
        <taxon>Sar</taxon>
        <taxon>Alveolata</taxon>
        <taxon>Dinophyceae</taxon>
        <taxon>Suessiales</taxon>
        <taxon>Symbiodiniaceae</taxon>
        <taxon>Symbiodinium</taxon>
    </lineage>
</organism>
<keyword evidence="2" id="KW-0489">Methyltransferase</keyword>
<evidence type="ECO:0000259" key="5">
    <source>
        <dbReference type="Pfam" id="PF08241"/>
    </source>
</evidence>
<dbReference type="Gene3D" id="3.40.50.150">
    <property type="entry name" value="Vaccinia Virus protein VP39"/>
    <property type="match status" value="1"/>
</dbReference>
<evidence type="ECO:0000256" key="1">
    <source>
        <dbReference type="ARBA" id="ARBA00008361"/>
    </source>
</evidence>
<dbReference type="SUPFAM" id="SSF53335">
    <property type="entry name" value="S-adenosyl-L-methionine-dependent methyltransferases"/>
    <property type="match status" value="1"/>
</dbReference>
<dbReference type="PANTHER" id="PTHR12176">
    <property type="entry name" value="SAM-DEPENDENT METHYLTRANSFERASE SUPERFAMILY PROTEIN"/>
    <property type="match status" value="1"/>
</dbReference>
<dbReference type="InterPro" id="IPR051419">
    <property type="entry name" value="Lys/N-term_MeTrsfase_sf"/>
</dbReference>
<dbReference type="GO" id="GO:0032259">
    <property type="term" value="P:methylation"/>
    <property type="evidence" value="ECO:0007669"/>
    <property type="project" value="UniProtKB-KW"/>
</dbReference>
<feature type="compositionally biased region" description="Basic and acidic residues" evidence="4">
    <location>
        <begin position="316"/>
        <end position="326"/>
    </location>
</feature>
<feature type="compositionally biased region" description="Polar residues" evidence="4">
    <location>
        <begin position="331"/>
        <end position="344"/>
    </location>
</feature>
<sequence>MDIPSYSKQEYWEQRYRTEPEGAPEWYVDWPHLKRHLCDQNGILGPLALVPPALVLELGCGNFSLVPGLTSSGFAALGVDFSPTATEAAAQAASPSAPADFATLDARALPLRPGSFDAVLDKGCFDALKADDSRDMLAEACRLLTAGGRFLCVSNNEMLVRSHARKVSGWKSAFGSPFCIPDLDDELYLHCYIRDAPDICLHDAPKGDLILAKERMEGQSKSGQDSGPSKTYVAHEQLVPSKLHKLTLSVPWALHASDIALHVADEGADCDEQHVVVAPDGADWEDLVPVPWHPGQATASVPETGLRLRLPRDVRTARTAARKDGDMQQEAAPTSSFSARSKTLTLRLRPSNMGQKGQA</sequence>
<dbReference type="CDD" id="cd02440">
    <property type="entry name" value="AdoMet_MTases"/>
    <property type="match status" value="1"/>
</dbReference>
<protein>
    <submittedName>
        <fullName evidence="6">Eef1aknmt protein</fullName>
    </submittedName>
</protein>
<proteinExistence type="inferred from homology"/>
<reference evidence="6" key="1">
    <citation type="submission" date="2021-02" db="EMBL/GenBank/DDBJ databases">
        <authorList>
            <person name="Dougan E. K."/>
            <person name="Rhodes N."/>
            <person name="Thang M."/>
            <person name="Chan C."/>
        </authorList>
    </citation>
    <scope>NUCLEOTIDE SEQUENCE</scope>
</reference>
<keyword evidence="7" id="KW-1185">Reference proteome</keyword>
<dbReference type="InterPro" id="IPR029063">
    <property type="entry name" value="SAM-dependent_MTases_sf"/>
</dbReference>
<comment type="caution">
    <text evidence="6">The sequence shown here is derived from an EMBL/GenBank/DDBJ whole genome shotgun (WGS) entry which is preliminary data.</text>
</comment>
<dbReference type="AlphaFoldDB" id="A0A812MZT3"/>
<dbReference type="Proteomes" id="UP000604046">
    <property type="component" value="Unassembled WGS sequence"/>
</dbReference>
<dbReference type="GO" id="GO:0008757">
    <property type="term" value="F:S-adenosylmethionine-dependent methyltransferase activity"/>
    <property type="evidence" value="ECO:0007669"/>
    <property type="project" value="InterPro"/>
</dbReference>
<evidence type="ECO:0000256" key="3">
    <source>
        <dbReference type="ARBA" id="ARBA00022679"/>
    </source>
</evidence>